<dbReference type="InterPro" id="IPR013381">
    <property type="entry name" value="CRISPR-assoc_prot_Cse1"/>
</dbReference>
<keyword evidence="2" id="KW-1185">Reference proteome</keyword>
<evidence type="ECO:0000313" key="2">
    <source>
        <dbReference type="Proteomes" id="UP001501757"/>
    </source>
</evidence>
<sequence>MENRFNLIDEPWIPVADYGRVSLRQIFTHNEYRSFGGNPVQKIAVLKLLLGIAQAAVTPADEAEWQALGAEGLAERCLAYLEQWHDRFYLYGEKPFLQMPLVEKLIEERMGKKLASAKSGAKKKEAELAGEPKSFGAGFYPDMPSSNNTMLSQTLFDQKLCDADKALFVVSLMNFAFGGKRVEADMKSLGGKEIGNRYSAPAGPSLGGRTGYLHSFVFTGTLLSDLWINLITQEDLEKTMMWADGVGIPLWENMPVSESCDLVNEYKNTYMATLVSMSRFSLLRDHGIFYLDGINYPSVKDGWFEPSLMLDRSGQDIKPKYVNPEKRPWRELESLLSLAFESKSNGYECMFLRIGLERARDRFEWLSIWSGGLKVSPNSGDQSVKQEDDFIESQTWMHESILGAVEFSQLKLEMNCLDERASCLWGSAVNYFKSFKADNGKKINNTHAGKMAKQAQNLFWQLCERDFQVLVNNCNQSESDAIERQKLRKRFAGYVNQAYDKFCPRDTARQLDAWAKCRPNNSNYLQQET</sequence>
<gene>
    <name evidence="1" type="primary">casA</name>
    <name evidence="1" type="ORF">GCM10009092_37930</name>
</gene>
<dbReference type="Pfam" id="PF09481">
    <property type="entry name" value="CRISPR_Cse1"/>
    <property type="match status" value="1"/>
</dbReference>
<name>A0ABP3HHA0_9ALTE</name>
<proteinExistence type="predicted"/>
<protein>
    <submittedName>
        <fullName evidence="1">Type I-E CRISPR-associated protein Cse1/CasA</fullName>
    </submittedName>
</protein>
<dbReference type="Proteomes" id="UP001501757">
    <property type="component" value="Unassembled WGS sequence"/>
</dbReference>
<accession>A0ABP3HHA0</accession>
<dbReference type="NCBIfam" id="TIGR02547">
    <property type="entry name" value="casA_cse1"/>
    <property type="match status" value="1"/>
</dbReference>
<organism evidence="1 2">
    <name type="scientific">Bowmanella denitrificans</name>
    <dbReference type="NCBI Taxonomy" id="366582"/>
    <lineage>
        <taxon>Bacteria</taxon>
        <taxon>Pseudomonadati</taxon>
        <taxon>Pseudomonadota</taxon>
        <taxon>Gammaproteobacteria</taxon>
        <taxon>Alteromonadales</taxon>
        <taxon>Alteromonadaceae</taxon>
        <taxon>Bowmanella</taxon>
    </lineage>
</organism>
<evidence type="ECO:0000313" key="1">
    <source>
        <dbReference type="EMBL" id="GAA0370047.1"/>
    </source>
</evidence>
<reference evidence="2" key="1">
    <citation type="journal article" date="2019" name="Int. J. Syst. Evol. Microbiol.">
        <title>The Global Catalogue of Microorganisms (GCM) 10K type strain sequencing project: providing services to taxonomists for standard genome sequencing and annotation.</title>
        <authorList>
            <consortium name="The Broad Institute Genomics Platform"/>
            <consortium name="The Broad Institute Genome Sequencing Center for Infectious Disease"/>
            <person name="Wu L."/>
            <person name="Ma J."/>
        </authorList>
    </citation>
    <scope>NUCLEOTIDE SEQUENCE [LARGE SCALE GENOMIC DNA]</scope>
    <source>
        <strain evidence="2">JCM 13378</strain>
    </source>
</reference>
<dbReference type="RefSeq" id="WP_343847064.1">
    <property type="nucleotide sequence ID" value="NZ_BAAAEI010000023.1"/>
</dbReference>
<dbReference type="EMBL" id="BAAAEI010000023">
    <property type="protein sequence ID" value="GAA0370047.1"/>
    <property type="molecule type" value="Genomic_DNA"/>
</dbReference>
<comment type="caution">
    <text evidence="1">The sequence shown here is derived from an EMBL/GenBank/DDBJ whole genome shotgun (WGS) entry which is preliminary data.</text>
</comment>